<keyword evidence="1" id="KW-0479">Metal-binding</keyword>
<keyword evidence="4" id="KW-1185">Reference proteome</keyword>
<dbReference type="PROSITE" id="PS50119">
    <property type="entry name" value="ZF_BBOX"/>
    <property type="match status" value="2"/>
</dbReference>
<dbReference type="InterPro" id="IPR047153">
    <property type="entry name" value="TRIM45/56/19-like"/>
</dbReference>
<dbReference type="Gene3D" id="3.30.160.60">
    <property type="entry name" value="Classic Zinc Finger"/>
    <property type="match status" value="1"/>
</dbReference>
<dbReference type="OrthoDB" id="6108862at2759"/>
<accession>A0A8B8BMM5</accession>
<evidence type="ECO:0000256" key="2">
    <source>
        <dbReference type="SAM" id="MobiDB-lite"/>
    </source>
</evidence>
<evidence type="ECO:0000259" key="3">
    <source>
        <dbReference type="PROSITE" id="PS50119"/>
    </source>
</evidence>
<dbReference type="PANTHER" id="PTHR25462">
    <property type="entry name" value="BONUS, ISOFORM C-RELATED"/>
    <property type="match status" value="1"/>
</dbReference>
<dbReference type="RefSeq" id="XP_022304584.1">
    <property type="nucleotide sequence ID" value="XM_022448876.1"/>
</dbReference>
<feature type="domain" description="B box-type" evidence="3">
    <location>
        <begin position="65"/>
        <end position="100"/>
    </location>
</feature>
<feature type="domain" description="B box-type" evidence="3">
    <location>
        <begin position="10"/>
        <end position="55"/>
    </location>
</feature>
<reference evidence="5 6" key="1">
    <citation type="submission" date="2025-04" db="UniProtKB">
        <authorList>
            <consortium name="RefSeq"/>
        </authorList>
    </citation>
    <scope>IDENTIFICATION</scope>
    <source>
        <tissue evidence="5 6">Whole sample</tissue>
    </source>
</reference>
<gene>
    <name evidence="5 6 7" type="primary">LOC111111741</name>
</gene>
<dbReference type="Proteomes" id="UP000694844">
    <property type="component" value="Chromosome 9"/>
</dbReference>
<evidence type="ECO:0000313" key="7">
    <source>
        <dbReference type="RefSeq" id="XP_022304585.1"/>
    </source>
</evidence>
<proteinExistence type="predicted"/>
<organism evidence="4 7">
    <name type="scientific">Crassostrea virginica</name>
    <name type="common">Eastern oyster</name>
    <dbReference type="NCBI Taxonomy" id="6565"/>
    <lineage>
        <taxon>Eukaryota</taxon>
        <taxon>Metazoa</taxon>
        <taxon>Spiralia</taxon>
        <taxon>Lophotrochozoa</taxon>
        <taxon>Mollusca</taxon>
        <taxon>Bivalvia</taxon>
        <taxon>Autobranchia</taxon>
        <taxon>Pteriomorphia</taxon>
        <taxon>Ostreida</taxon>
        <taxon>Ostreoidea</taxon>
        <taxon>Ostreidae</taxon>
        <taxon>Crassostrea</taxon>
    </lineage>
</organism>
<keyword evidence="1" id="KW-0863">Zinc-finger</keyword>
<evidence type="ECO:0000313" key="6">
    <source>
        <dbReference type="RefSeq" id="XP_022304584.1"/>
    </source>
</evidence>
<dbReference type="GO" id="GO:0061630">
    <property type="term" value="F:ubiquitin protein ligase activity"/>
    <property type="evidence" value="ECO:0007669"/>
    <property type="project" value="TreeGrafter"/>
</dbReference>
<dbReference type="RefSeq" id="XP_022304583.1">
    <property type="nucleotide sequence ID" value="XM_022448875.1"/>
</dbReference>
<dbReference type="KEGG" id="cvn:111111741"/>
<dbReference type="SUPFAM" id="SSF101898">
    <property type="entry name" value="NHL repeat"/>
    <property type="match status" value="1"/>
</dbReference>
<dbReference type="AlphaFoldDB" id="A0A8B8BMM5"/>
<dbReference type="GO" id="GO:0008270">
    <property type="term" value="F:zinc ion binding"/>
    <property type="evidence" value="ECO:0007669"/>
    <property type="project" value="UniProtKB-KW"/>
</dbReference>
<dbReference type="InterPro" id="IPR011042">
    <property type="entry name" value="6-blade_b-propeller_TolB-like"/>
</dbReference>
<dbReference type="RefSeq" id="XP_022304585.1">
    <property type="nucleotide sequence ID" value="XM_022448877.1"/>
</dbReference>
<dbReference type="GeneID" id="111111741"/>
<dbReference type="SUPFAM" id="SSF57845">
    <property type="entry name" value="B-box zinc-binding domain"/>
    <property type="match status" value="1"/>
</dbReference>
<evidence type="ECO:0000313" key="4">
    <source>
        <dbReference type="Proteomes" id="UP000694844"/>
    </source>
</evidence>
<dbReference type="GO" id="GO:0005654">
    <property type="term" value="C:nucleoplasm"/>
    <property type="evidence" value="ECO:0007669"/>
    <property type="project" value="TreeGrafter"/>
</dbReference>
<dbReference type="Gene3D" id="2.120.10.30">
    <property type="entry name" value="TolB, C-terminal domain"/>
    <property type="match status" value="1"/>
</dbReference>
<dbReference type="InterPro" id="IPR000315">
    <property type="entry name" value="Znf_B-box"/>
</dbReference>
<name>A0A8B8BMM5_CRAVI</name>
<keyword evidence="1" id="KW-0862">Zinc</keyword>
<dbReference type="PANTHER" id="PTHR25462:SF305">
    <property type="entry name" value="RING-TYPE DOMAIN-CONTAINING PROTEIN"/>
    <property type="match status" value="1"/>
</dbReference>
<evidence type="ECO:0000313" key="5">
    <source>
        <dbReference type="RefSeq" id="XP_022304583.1"/>
    </source>
</evidence>
<feature type="compositionally biased region" description="Basic and acidic residues" evidence="2">
    <location>
        <begin position="569"/>
        <end position="578"/>
    </location>
</feature>
<sequence length="803" mass="90935">MASINTSTQVHVKQCSQCQGDTEYYCRSCRRNLCPSCKRKHTISLDTKDHNVTLYREKFSSFYKINSIKCLIHPDQINDMYCKSCDLLICSHCNGHTQHQLQNVRTAYKNKRKQNQQDIINLRSEIIYNACVLYAGIKSDVTVCQTKMLPTQSNAMLTKSQKLKDSIDTLLSKLFHNITVEFKSLSDHLLSKQRRKIKRYISSVRDFERIYEYSAFRPIQFLKLIKKSSLPHIQDTPHLKQHCLLSLSQEIHTKDLINILCEINIKQGRRRTAKNEILLKMMPCPVLQKSLTVSSVNRCLHISCVTAKEIWVSDYNNVALIDPTTGKILHRVKDPCYLVSGIHAVNSACELLYIDMDYNIKKLCPDRKTITTFINHKDFISSPQCVYCSPTTGDLLVGMFKRDADTSIHTGKVMRFDNTGGHTQTIPRERVPHELYKRPLYITENNNGDVVVSDIDLCAVVVTSCKGFHRFSYTGPPFGSGLLPQGICTDALSHILVCDDNTETIHVIDKDGVFLSYLLTNQSPGIDGKTPYSLSYDNNNHRLWVGVWSKNLASVYRYIERHLDLNDDTQTCEKDYSNGRRSNRQKTPEVLQEDDEMSTAKSKERYASEVVETDGAKAEAFSMEVRTTEEPTRAELRTVTNEAKTRLTTPAAMIANTLAAMKATVRAECPFLFQDDDEMSTAKSKERYASEEVETDGANAEEYSMEVRTTGNEYIAPTRSELRTVTNEAKTKLTAHAALIANTLAALKATVRASRQVSDTSAITVAKTVPEGSDILEEILNNDDDNDDDYNGDADGIEILYRR</sequence>
<evidence type="ECO:0000256" key="1">
    <source>
        <dbReference type="PROSITE-ProRule" id="PRU00024"/>
    </source>
</evidence>
<protein>
    <submittedName>
        <fullName evidence="5 6">Uncharacterized protein LOC111111741</fullName>
    </submittedName>
</protein>
<feature type="region of interest" description="Disordered" evidence="2">
    <location>
        <begin position="569"/>
        <end position="607"/>
    </location>
</feature>